<dbReference type="EnsemblFungi" id="MAPG_11466T0">
    <property type="protein sequence ID" value="MAPG_11466T0"/>
    <property type="gene ID" value="MAPG_11466"/>
</dbReference>
<keyword evidence="1" id="KW-0732">Signal</keyword>
<evidence type="ECO:0000313" key="3">
    <source>
        <dbReference type="EnsemblFungi" id="MAPG_11466T0"/>
    </source>
</evidence>
<feature type="chain" id="PRO_5009386030" evidence="1">
    <location>
        <begin position="19"/>
        <end position="149"/>
    </location>
</feature>
<dbReference type="EMBL" id="ADBL01002828">
    <property type="status" value="NOT_ANNOTATED_CDS"/>
    <property type="molecule type" value="Genomic_DNA"/>
</dbReference>
<accession>A0A0C4EFC3</accession>
<reference evidence="2" key="2">
    <citation type="submission" date="2010-05" db="EMBL/GenBank/DDBJ databases">
        <title>The Genome Sequence of Magnaporthe poae strain ATCC 64411.</title>
        <authorList>
            <consortium name="The Broad Institute Genome Sequencing Platform"/>
            <consortium name="Broad Institute Genome Sequencing Center for Infectious Disease"/>
            <person name="Ma L.-J."/>
            <person name="Dead R."/>
            <person name="Young S."/>
            <person name="Zeng Q."/>
            <person name="Koehrsen M."/>
            <person name="Alvarado L."/>
            <person name="Berlin A."/>
            <person name="Chapman S.B."/>
            <person name="Chen Z."/>
            <person name="Freedman E."/>
            <person name="Gellesch M."/>
            <person name="Goldberg J."/>
            <person name="Griggs A."/>
            <person name="Gujja S."/>
            <person name="Heilman E.R."/>
            <person name="Heiman D."/>
            <person name="Hepburn T."/>
            <person name="Howarth C."/>
            <person name="Jen D."/>
            <person name="Larson L."/>
            <person name="Mehta T."/>
            <person name="Neiman D."/>
            <person name="Pearson M."/>
            <person name="Roberts A."/>
            <person name="Saif S."/>
            <person name="Shea T."/>
            <person name="Shenoy N."/>
            <person name="Sisk P."/>
            <person name="Stolte C."/>
            <person name="Sykes S."/>
            <person name="Walk T."/>
            <person name="White J."/>
            <person name="Yandava C."/>
            <person name="Haas B."/>
            <person name="Nusbaum C."/>
            <person name="Birren B."/>
        </authorList>
    </citation>
    <scope>NUCLEOTIDE SEQUENCE</scope>
    <source>
        <strain evidence="2">ATCC 64411</strain>
    </source>
</reference>
<dbReference type="OrthoDB" id="1936100at2759"/>
<evidence type="ECO:0000313" key="4">
    <source>
        <dbReference type="Proteomes" id="UP000011715"/>
    </source>
</evidence>
<reference evidence="3" key="5">
    <citation type="submission" date="2015-06" db="UniProtKB">
        <authorList>
            <consortium name="EnsemblFungi"/>
        </authorList>
    </citation>
    <scope>IDENTIFICATION</scope>
    <source>
        <strain evidence="3">ATCC 64411</strain>
    </source>
</reference>
<dbReference type="AlphaFoldDB" id="A0A0C4EFC3"/>
<evidence type="ECO:0000256" key="1">
    <source>
        <dbReference type="SAM" id="SignalP"/>
    </source>
</evidence>
<protein>
    <submittedName>
        <fullName evidence="2 3">Uncharacterized protein</fullName>
    </submittedName>
</protein>
<evidence type="ECO:0000313" key="2">
    <source>
        <dbReference type="EMBL" id="KLU92521.1"/>
    </source>
</evidence>
<dbReference type="VEuPathDB" id="FungiDB:MAPG_11466"/>
<keyword evidence="4" id="KW-1185">Reference proteome</keyword>
<dbReference type="EMBL" id="GL876981">
    <property type="protein sequence ID" value="KLU92521.1"/>
    <property type="molecule type" value="Genomic_DNA"/>
</dbReference>
<gene>
    <name evidence="2" type="ORF">MAPG_11466</name>
</gene>
<proteinExistence type="predicted"/>
<reference evidence="4" key="1">
    <citation type="submission" date="2010-05" db="EMBL/GenBank/DDBJ databases">
        <title>The genome sequence of Magnaporthe poae strain ATCC 64411.</title>
        <authorList>
            <person name="Ma L.-J."/>
            <person name="Dead R."/>
            <person name="Young S."/>
            <person name="Zeng Q."/>
            <person name="Koehrsen M."/>
            <person name="Alvarado L."/>
            <person name="Berlin A."/>
            <person name="Chapman S.B."/>
            <person name="Chen Z."/>
            <person name="Freedman E."/>
            <person name="Gellesch M."/>
            <person name="Goldberg J."/>
            <person name="Griggs A."/>
            <person name="Gujja S."/>
            <person name="Heilman E.R."/>
            <person name="Heiman D."/>
            <person name="Hepburn T."/>
            <person name="Howarth C."/>
            <person name="Jen D."/>
            <person name="Larson L."/>
            <person name="Mehta T."/>
            <person name="Neiman D."/>
            <person name="Pearson M."/>
            <person name="Roberts A."/>
            <person name="Saif S."/>
            <person name="Shea T."/>
            <person name="Shenoy N."/>
            <person name="Sisk P."/>
            <person name="Stolte C."/>
            <person name="Sykes S."/>
            <person name="Walk T."/>
            <person name="White J."/>
            <person name="Yandava C."/>
            <person name="Haas B."/>
            <person name="Nusbaum C."/>
            <person name="Birren B."/>
        </authorList>
    </citation>
    <scope>NUCLEOTIDE SEQUENCE [LARGE SCALE GENOMIC DNA]</scope>
    <source>
        <strain evidence="4">ATCC 64411 / 73-15</strain>
    </source>
</reference>
<reference evidence="3" key="4">
    <citation type="journal article" date="2015" name="G3 (Bethesda)">
        <title>Genome sequences of three phytopathogenic species of the Magnaporthaceae family of fungi.</title>
        <authorList>
            <person name="Okagaki L.H."/>
            <person name="Nunes C.C."/>
            <person name="Sailsbery J."/>
            <person name="Clay B."/>
            <person name="Brown D."/>
            <person name="John T."/>
            <person name="Oh Y."/>
            <person name="Young N."/>
            <person name="Fitzgerald M."/>
            <person name="Haas B.J."/>
            <person name="Zeng Q."/>
            <person name="Young S."/>
            <person name="Adiconis X."/>
            <person name="Fan L."/>
            <person name="Levin J.Z."/>
            <person name="Mitchell T.K."/>
            <person name="Okubara P.A."/>
            <person name="Farman M.L."/>
            <person name="Kohn L.M."/>
            <person name="Birren B."/>
            <person name="Ma L.-J."/>
            <person name="Dean R.A."/>
        </authorList>
    </citation>
    <scope>NUCLEOTIDE SEQUENCE</scope>
    <source>
        <strain evidence="3">ATCC 64411 / 73-15</strain>
    </source>
</reference>
<name>A0A0C4EFC3_MAGP6</name>
<feature type="signal peptide" evidence="1">
    <location>
        <begin position="1"/>
        <end position="18"/>
    </location>
</feature>
<sequence>MHAMAWMGHSACLRCCLSSLPGQGPGMPYRAAPERRVGKKTLSQMNNAGNAGRMGWASSKKYPIRLTNVEWPGWRLSGCLEGELFHRPPRRGGTYLDGTVQPGMEAKPCSNGFLSSTADWPPAFSLCIGLTAVSSAWLILSRPHSSGTV</sequence>
<organism evidence="3 4">
    <name type="scientific">Magnaporthiopsis poae (strain ATCC 64411 / 73-15)</name>
    <name type="common">Kentucky bluegrass fungus</name>
    <name type="synonym">Magnaporthe poae</name>
    <dbReference type="NCBI Taxonomy" id="644358"/>
    <lineage>
        <taxon>Eukaryota</taxon>
        <taxon>Fungi</taxon>
        <taxon>Dikarya</taxon>
        <taxon>Ascomycota</taxon>
        <taxon>Pezizomycotina</taxon>
        <taxon>Sordariomycetes</taxon>
        <taxon>Sordariomycetidae</taxon>
        <taxon>Magnaporthales</taxon>
        <taxon>Magnaporthaceae</taxon>
        <taxon>Magnaporthiopsis</taxon>
    </lineage>
</organism>
<reference evidence="2" key="3">
    <citation type="submission" date="2011-03" db="EMBL/GenBank/DDBJ databases">
        <title>Annotation of Magnaporthe poae ATCC 64411.</title>
        <authorList>
            <person name="Ma L.-J."/>
            <person name="Dead R."/>
            <person name="Young S.K."/>
            <person name="Zeng Q."/>
            <person name="Gargeya S."/>
            <person name="Fitzgerald M."/>
            <person name="Haas B."/>
            <person name="Abouelleil A."/>
            <person name="Alvarado L."/>
            <person name="Arachchi H.M."/>
            <person name="Berlin A."/>
            <person name="Brown A."/>
            <person name="Chapman S.B."/>
            <person name="Chen Z."/>
            <person name="Dunbar C."/>
            <person name="Freedman E."/>
            <person name="Gearin G."/>
            <person name="Gellesch M."/>
            <person name="Goldberg J."/>
            <person name="Griggs A."/>
            <person name="Gujja S."/>
            <person name="Heiman D."/>
            <person name="Howarth C."/>
            <person name="Larson L."/>
            <person name="Lui A."/>
            <person name="MacDonald P.J.P."/>
            <person name="Mehta T."/>
            <person name="Montmayeur A."/>
            <person name="Murphy C."/>
            <person name="Neiman D."/>
            <person name="Pearson M."/>
            <person name="Priest M."/>
            <person name="Roberts A."/>
            <person name="Saif S."/>
            <person name="Shea T."/>
            <person name="Shenoy N."/>
            <person name="Sisk P."/>
            <person name="Stolte C."/>
            <person name="Sykes S."/>
            <person name="Yandava C."/>
            <person name="Wortman J."/>
            <person name="Nusbaum C."/>
            <person name="Birren B."/>
        </authorList>
    </citation>
    <scope>NUCLEOTIDE SEQUENCE</scope>
    <source>
        <strain evidence="2">ATCC 64411</strain>
    </source>
</reference>
<dbReference type="Proteomes" id="UP000011715">
    <property type="component" value="Unassembled WGS sequence"/>
</dbReference>